<organism evidence="1 2">
    <name type="scientific">Thermodesulforhabdus norvegica</name>
    <dbReference type="NCBI Taxonomy" id="39841"/>
    <lineage>
        <taxon>Bacteria</taxon>
        <taxon>Pseudomonadati</taxon>
        <taxon>Thermodesulfobacteriota</taxon>
        <taxon>Syntrophobacteria</taxon>
        <taxon>Syntrophobacterales</taxon>
        <taxon>Thermodesulforhabdaceae</taxon>
        <taxon>Thermodesulforhabdus</taxon>
    </lineage>
</organism>
<dbReference type="EMBL" id="FOUU01000001">
    <property type="protein sequence ID" value="SFM45601.1"/>
    <property type="molecule type" value="Genomic_DNA"/>
</dbReference>
<dbReference type="Proteomes" id="UP000199611">
    <property type="component" value="Unassembled WGS sequence"/>
</dbReference>
<dbReference type="RefSeq" id="WP_177193478.1">
    <property type="nucleotide sequence ID" value="NZ_FOUU01000001.1"/>
</dbReference>
<evidence type="ECO:0000313" key="2">
    <source>
        <dbReference type="Proteomes" id="UP000199611"/>
    </source>
</evidence>
<gene>
    <name evidence="1" type="ORF">SAMN05660836_00320</name>
</gene>
<dbReference type="STRING" id="39841.SAMN05660836_00320"/>
<sequence>MFQWIVVVFTVLFALIVACRHIARGLKGQCSCSPDDCSGCSALEIAESSEKCRCEGNNET</sequence>
<name>A0A1I4R036_9BACT</name>
<accession>A0A1I4R036</accession>
<protein>
    <recommendedName>
        <fullName evidence="3">FeoB-associated Cys-rich membrane protein</fullName>
    </recommendedName>
</protein>
<proteinExistence type="predicted"/>
<evidence type="ECO:0008006" key="3">
    <source>
        <dbReference type="Google" id="ProtNLM"/>
    </source>
</evidence>
<evidence type="ECO:0000313" key="1">
    <source>
        <dbReference type="EMBL" id="SFM45601.1"/>
    </source>
</evidence>
<reference evidence="2" key="1">
    <citation type="submission" date="2016-10" db="EMBL/GenBank/DDBJ databases">
        <authorList>
            <person name="Varghese N."/>
            <person name="Submissions S."/>
        </authorList>
    </citation>
    <scope>NUCLEOTIDE SEQUENCE [LARGE SCALE GENOMIC DNA]</scope>
    <source>
        <strain evidence="2">DSM 9990</strain>
    </source>
</reference>
<dbReference type="AlphaFoldDB" id="A0A1I4R036"/>
<keyword evidence="2" id="KW-1185">Reference proteome</keyword>